<dbReference type="Gene3D" id="1.10.3540.10">
    <property type="entry name" value="uncharacterized protein from magnetospirillum magneticum domain"/>
    <property type="match status" value="1"/>
</dbReference>
<name>A0A0T9T175_YERAE</name>
<accession>A0A0T9T175</accession>
<protein>
    <submittedName>
        <fullName evidence="1">Putative inner membrane protein (DUF1819)</fullName>
    </submittedName>
</protein>
<dbReference type="Pfam" id="PF08849">
    <property type="entry name" value="BrxA"/>
    <property type="match status" value="1"/>
</dbReference>
<evidence type="ECO:0000313" key="2">
    <source>
        <dbReference type="Proteomes" id="UP000040088"/>
    </source>
</evidence>
<organism evidence="1 2">
    <name type="scientific">Yersinia aleksiciae</name>
    <dbReference type="NCBI Taxonomy" id="263819"/>
    <lineage>
        <taxon>Bacteria</taxon>
        <taxon>Pseudomonadati</taxon>
        <taxon>Pseudomonadota</taxon>
        <taxon>Gammaproteobacteria</taxon>
        <taxon>Enterobacterales</taxon>
        <taxon>Yersiniaceae</taxon>
        <taxon>Yersinia</taxon>
    </lineage>
</organism>
<dbReference type="Proteomes" id="UP000040088">
    <property type="component" value="Unassembled WGS sequence"/>
</dbReference>
<proteinExistence type="predicted"/>
<sequence>MPWKFTPQMMHVTNYADHSHSFSRACRLQSLLDFCEQHSGFLMTNTMIKNEKRWIGDLLGGSLMVRESRTIAELLLSEPDETTWQQQIIDENILQASSTSTANRYARTVKLRLMTLDRECWQLIVNGSESERLQMLLVALMIQSPIVAEFVADVVNPARQQFKEKLGVNCWNEFVDENLRLHPELTTFSDSSIKKMGNNLIKALAEAGYLDTPRRRNLQTVFLLPDVAAALHRLNKAELLPILEGNA</sequence>
<dbReference type="InterPro" id="IPR023137">
    <property type="entry name" value="BrxA_sf"/>
</dbReference>
<gene>
    <name evidence="1" type="ORF">ERS008460_00178</name>
</gene>
<dbReference type="EMBL" id="CQEM01000001">
    <property type="protein sequence ID" value="CNK55631.1"/>
    <property type="molecule type" value="Genomic_DNA"/>
</dbReference>
<dbReference type="InterPro" id="IPR014948">
    <property type="entry name" value="BrxA"/>
</dbReference>
<reference evidence="2" key="1">
    <citation type="submission" date="2015-03" db="EMBL/GenBank/DDBJ databases">
        <authorList>
            <consortium name="Pathogen Informatics"/>
        </authorList>
    </citation>
    <scope>NUCLEOTIDE SEQUENCE [LARGE SCALE GENOMIC DNA]</scope>
    <source>
        <strain evidence="2">IP27925</strain>
    </source>
</reference>
<evidence type="ECO:0000313" key="1">
    <source>
        <dbReference type="EMBL" id="CNK55631.1"/>
    </source>
</evidence>
<dbReference type="AlphaFoldDB" id="A0A0T9T175"/>